<dbReference type="SUPFAM" id="SSF103025">
    <property type="entry name" value="Folate-binding domain"/>
    <property type="match status" value="1"/>
</dbReference>
<feature type="domain" description="GCVT N-terminal" evidence="1">
    <location>
        <begin position="55"/>
        <end position="179"/>
    </location>
</feature>
<organism evidence="2 3">
    <name type="scientific">Rhizobium tropici</name>
    <dbReference type="NCBI Taxonomy" id="398"/>
    <lineage>
        <taxon>Bacteria</taxon>
        <taxon>Pseudomonadati</taxon>
        <taxon>Pseudomonadota</taxon>
        <taxon>Alphaproteobacteria</taxon>
        <taxon>Hyphomicrobiales</taxon>
        <taxon>Rhizobiaceae</taxon>
        <taxon>Rhizobium/Agrobacterium group</taxon>
        <taxon>Rhizobium</taxon>
    </lineage>
</organism>
<protein>
    <submittedName>
        <fullName evidence="2">Sarcosine oxidase subunit gamma</fullName>
    </submittedName>
</protein>
<dbReference type="Gene3D" id="3.30.1360.120">
    <property type="entry name" value="Probable tRNA modification gtpase trme, domain 1"/>
    <property type="match status" value="1"/>
</dbReference>
<dbReference type="InterPro" id="IPR006222">
    <property type="entry name" value="GCVT_N"/>
</dbReference>
<reference evidence="2 3" key="1">
    <citation type="submission" date="2018-06" db="EMBL/GenBank/DDBJ databases">
        <title>Whole Genome Sequence of an efficient microsymbiont, Rhizobium tropici.</title>
        <authorList>
            <person name="Srinivasan R."/>
            <person name="Singh H.V."/>
            <person name="Srivastava R."/>
            <person name="Kumari B."/>
            <person name="Radhakrishna A."/>
        </authorList>
    </citation>
    <scope>NUCLEOTIDE SEQUENCE [LARGE SCALE GENOMIC DNA]</scope>
    <source>
        <strain evidence="2 3">IGFRI Rhizo-19</strain>
    </source>
</reference>
<sequence>MSVAFQNRHVLEDHISGFEAAANPNHLAVLRRPVIFSVLGKAGDQDDVLASLKAIKDVSVRNVGPREWLVVSEALGADSVARDLFKLDPARLSFFEQSDGRVLLRISGPSVRRILAKCVAVDLHPQVFAEGQSASMLCCHVGANVARTGLDRFEIIVPRSYAGSVFEEIMEIGREFALTAGFAD</sequence>
<dbReference type="AlphaFoldDB" id="A0A329YHP0"/>
<evidence type="ECO:0000259" key="1">
    <source>
        <dbReference type="Pfam" id="PF01571"/>
    </source>
</evidence>
<name>A0A329YHP0_RHITR</name>
<evidence type="ECO:0000313" key="2">
    <source>
        <dbReference type="EMBL" id="RAX42886.1"/>
    </source>
</evidence>
<proteinExistence type="predicted"/>
<dbReference type="EMBL" id="QMKK01000020">
    <property type="protein sequence ID" value="RAX42886.1"/>
    <property type="molecule type" value="Genomic_DNA"/>
</dbReference>
<dbReference type="Proteomes" id="UP000251205">
    <property type="component" value="Unassembled WGS sequence"/>
</dbReference>
<dbReference type="InterPro" id="IPR027266">
    <property type="entry name" value="TrmE/GcvT-like"/>
</dbReference>
<dbReference type="Pfam" id="PF01571">
    <property type="entry name" value="GCV_T"/>
    <property type="match status" value="1"/>
</dbReference>
<comment type="caution">
    <text evidence="2">The sequence shown here is derived from an EMBL/GenBank/DDBJ whole genome shotgun (WGS) entry which is preliminary data.</text>
</comment>
<accession>A0A329YHP0</accession>
<dbReference type="RefSeq" id="WP_112340456.1">
    <property type="nucleotide sequence ID" value="NZ_QMKK01000020.1"/>
</dbReference>
<dbReference type="OrthoDB" id="8098081at2"/>
<evidence type="ECO:0000313" key="3">
    <source>
        <dbReference type="Proteomes" id="UP000251205"/>
    </source>
</evidence>
<gene>
    <name evidence="2" type="ORF">DQ393_03695</name>
</gene>